<proteinExistence type="predicted"/>
<dbReference type="AlphaFoldDB" id="A0AAN5D019"/>
<evidence type="ECO:0000313" key="3">
    <source>
        <dbReference type="Proteomes" id="UP001328107"/>
    </source>
</evidence>
<reference evidence="3" key="1">
    <citation type="submission" date="2022-10" db="EMBL/GenBank/DDBJ databases">
        <title>Genome assembly of Pristionchus species.</title>
        <authorList>
            <person name="Yoshida K."/>
            <person name="Sommer R.J."/>
        </authorList>
    </citation>
    <scope>NUCLEOTIDE SEQUENCE [LARGE SCALE GENOMIC DNA]</scope>
    <source>
        <strain evidence="3">RS5460</strain>
    </source>
</reference>
<dbReference type="EMBL" id="BTRK01000005">
    <property type="protein sequence ID" value="GMR54008.1"/>
    <property type="molecule type" value="Genomic_DNA"/>
</dbReference>
<feature type="non-terminal residue" evidence="2">
    <location>
        <position position="70"/>
    </location>
</feature>
<dbReference type="Proteomes" id="UP001328107">
    <property type="component" value="Unassembled WGS sequence"/>
</dbReference>
<name>A0AAN5D019_9BILA</name>
<gene>
    <name evidence="2" type="ORF">PMAYCL1PPCAC_24203</name>
</gene>
<feature type="non-terminal residue" evidence="2">
    <location>
        <position position="1"/>
    </location>
</feature>
<accession>A0AAN5D019</accession>
<feature type="compositionally biased region" description="Basic and acidic residues" evidence="1">
    <location>
        <begin position="60"/>
        <end position="70"/>
    </location>
</feature>
<feature type="compositionally biased region" description="Low complexity" evidence="1">
    <location>
        <begin position="31"/>
        <end position="53"/>
    </location>
</feature>
<evidence type="ECO:0000313" key="2">
    <source>
        <dbReference type="EMBL" id="GMR54008.1"/>
    </source>
</evidence>
<evidence type="ECO:0000256" key="1">
    <source>
        <dbReference type="SAM" id="MobiDB-lite"/>
    </source>
</evidence>
<organism evidence="2 3">
    <name type="scientific">Pristionchus mayeri</name>
    <dbReference type="NCBI Taxonomy" id="1317129"/>
    <lineage>
        <taxon>Eukaryota</taxon>
        <taxon>Metazoa</taxon>
        <taxon>Ecdysozoa</taxon>
        <taxon>Nematoda</taxon>
        <taxon>Chromadorea</taxon>
        <taxon>Rhabditida</taxon>
        <taxon>Rhabditina</taxon>
        <taxon>Diplogasteromorpha</taxon>
        <taxon>Diplogasteroidea</taxon>
        <taxon>Neodiplogasteridae</taxon>
        <taxon>Pristionchus</taxon>
    </lineage>
</organism>
<comment type="caution">
    <text evidence="2">The sequence shown here is derived from an EMBL/GenBank/DDBJ whole genome shotgun (WGS) entry which is preliminary data.</text>
</comment>
<sequence length="70" mass="7785">RLRWIWRVSIVSSSVSSSPPWECGYRRGNAPSTSSSPFSSSSPESSTLSGSPSFVPFLSIDRRESRMKQM</sequence>
<keyword evidence="3" id="KW-1185">Reference proteome</keyword>
<feature type="region of interest" description="Disordered" evidence="1">
    <location>
        <begin position="14"/>
        <end position="70"/>
    </location>
</feature>
<protein>
    <submittedName>
        <fullName evidence="2">Uncharacterized protein</fullName>
    </submittedName>
</protein>